<sequence length="214" mass="24463">MRRCPTHSLCKILLTSFLVSLSAILLLRSAYVYTRSKSDTPVVHSIHMTHRDFRIKMSVCLSDRTWPDIFKYLVESDSTNETNCFKSRLMYHVRPLLNVSHRSPPSVAAYDTTARHMNMEGGLAGVILEACFQPTPFPTTPSPPHHTGAERLDTPPMVGQMQEKFQSRGRPRRRAHPARDMRLTRPVPSYRTFLVYLSHFPCLSFTPCAPHPNE</sequence>
<organism evidence="1 2">
    <name type="scientific">Leucogyrophana mollusca</name>
    <dbReference type="NCBI Taxonomy" id="85980"/>
    <lineage>
        <taxon>Eukaryota</taxon>
        <taxon>Fungi</taxon>
        <taxon>Dikarya</taxon>
        <taxon>Basidiomycota</taxon>
        <taxon>Agaricomycotina</taxon>
        <taxon>Agaricomycetes</taxon>
        <taxon>Agaricomycetidae</taxon>
        <taxon>Boletales</taxon>
        <taxon>Boletales incertae sedis</taxon>
        <taxon>Leucogyrophana</taxon>
    </lineage>
</organism>
<comment type="caution">
    <text evidence="1">The sequence shown here is derived from an EMBL/GenBank/DDBJ whole genome shotgun (WGS) entry which is preliminary data.</text>
</comment>
<gene>
    <name evidence="1" type="ORF">BV22DRAFT_914860</name>
</gene>
<protein>
    <submittedName>
        <fullName evidence="1">Uncharacterized protein</fullName>
    </submittedName>
</protein>
<reference evidence="1" key="1">
    <citation type="journal article" date="2021" name="New Phytol.">
        <title>Evolutionary innovations through gain and loss of genes in the ectomycorrhizal Boletales.</title>
        <authorList>
            <person name="Wu G."/>
            <person name="Miyauchi S."/>
            <person name="Morin E."/>
            <person name="Kuo A."/>
            <person name="Drula E."/>
            <person name="Varga T."/>
            <person name="Kohler A."/>
            <person name="Feng B."/>
            <person name="Cao Y."/>
            <person name="Lipzen A."/>
            <person name="Daum C."/>
            <person name="Hundley H."/>
            <person name="Pangilinan J."/>
            <person name="Johnson J."/>
            <person name="Barry K."/>
            <person name="LaButti K."/>
            <person name="Ng V."/>
            <person name="Ahrendt S."/>
            <person name="Min B."/>
            <person name="Choi I.G."/>
            <person name="Park H."/>
            <person name="Plett J.M."/>
            <person name="Magnuson J."/>
            <person name="Spatafora J.W."/>
            <person name="Nagy L.G."/>
            <person name="Henrissat B."/>
            <person name="Grigoriev I.V."/>
            <person name="Yang Z.L."/>
            <person name="Xu J."/>
            <person name="Martin F.M."/>
        </authorList>
    </citation>
    <scope>NUCLEOTIDE SEQUENCE</scope>
    <source>
        <strain evidence="1">KUC20120723A-06</strain>
    </source>
</reference>
<keyword evidence="2" id="KW-1185">Reference proteome</keyword>
<accession>A0ACB8AYX4</accession>
<dbReference type="EMBL" id="MU266832">
    <property type="protein sequence ID" value="KAH7918196.1"/>
    <property type="molecule type" value="Genomic_DNA"/>
</dbReference>
<name>A0ACB8AYX4_9AGAM</name>
<evidence type="ECO:0000313" key="2">
    <source>
        <dbReference type="Proteomes" id="UP000790709"/>
    </source>
</evidence>
<dbReference type="Proteomes" id="UP000790709">
    <property type="component" value="Unassembled WGS sequence"/>
</dbReference>
<evidence type="ECO:0000313" key="1">
    <source>
        <dbReference type="EMBL" id="KAH7918196.1"/>
    </source>
</evidence>
<proteinExistence type="predicted"/>